<comment type="similarity">
    <text evidence="3">Belongs to the alpha-acetolactate decarboxylase family.</text>
</comment>
<keyword evidence="7" id="KW-0005">Acetoin biosynthesis</keyword>
<accession>A0A2Z2NPL9</accession>
<feature type="chain" id="PRO_5016243964" description="Alpha-acetolactate decarboxylase" evidence="9">
    <location>
        <begin position="28"/>
        <end position="280"/>
    </location>
</feature>
<evidence type="ECO:0000256" key="2">
    <source>
        <dbReference type="ARBA" id="ARBA00005170"/>
    </source>
</evidence>
<dbReference type="SUPFAM" id="SSF117856">
    <property type="entry name" value="AF0104/ALDC/Ptd012-like"/>
    <property type="match status" value="1"/>
</dbReference>
<dbReference type="Proteomes" id="UP000250079">
    <property type="component" value="Chromosome"/>
</dbReference>
<keyword evidence="11" id="KW-1185">Reference proteome</keyword>
<dbReference type="KEGG" id="gai:IMCC3135_15705"/>
<evidence type="ECO:0000256" key="9">
    <source>
        <dbReference type="SAM" id="SignalP"/>
    </source>
</evidence>
<dbReference type="EC" id="4.1.1.5" evidence="4"/>
<dbReference type="PANTHER" id="PTHR35524:SF1">
    <property type="entry name" value="ALPHA-ACETOLACTATE DECARBOXYLASE"/>
    <property type="match status" value="1"/>
</dbReference>
<protein>
    <recommendedName>
        <fullName evidence="5">Alpha-acetolactate decarboxylase</fullName>
        <ecNumber evidence="4">4.1.1.5</ecNumber>
    </recommendedName>
</protein>
<dbReference type="CDD" id="cd17299">
    <property type="entry name" value="acetolactate_decarboxylase"/>
    <property type="match status" value="1"/>
</dbReference>
<comment type="catalytic activity">
    <reaction evidence="1">
        <text>(2S)-2-acetolactate + H(+) = (R)-acetoin + CO2</text>
        <dbReference type="Rhea" id="RHEA:21580"/>
        <dbReference type="ChEBI" id="CHEBI:15378"/>
        <dbReference type="ChEBI" id="CHEBI:15686"/>
        <dbReference type="ChEBI" id="CHEBI:16526"/>
        <dbReference type="ChEBI" id="CHEBI:58476"/>
        <dbReference type="EC" id="4.1.1.5"/>
    </reaction>
</comment>
<evidence type="ECO:0000256" key="1">
    <source>
        <dbReference type="ARBA" id="ARBA00001784"/>
    </source>
</evidence>
<evidence type="ECO:0000256" key="5">
    <source>
        <dbReference type="ARBA" id="ARBA00020164"/>
    </source>
</evidence>
<evidence type="ECO:0000256" key="8">
    <source>
        <dbReference type="ARBA" id="ARBA00023239"/>
    </source>
</evidence>
<evidence type="ECO:0000256" key="6">
    <source>
        <dbReference type="ARBA" id="ARBA00022793"/>
    </source>
</evidence>
<organism evidence="10 11">
    <name type="scientific">Granulosicoccus antarcticus IMCC3135</name>
    <dbReference type="NCBI Taxonomy" id="1192854"/>
    <lineage>
        <taxon>Bacteria</taxon>
        <taxon>Pseudomonadati</taxon>
        <taxon>Pseudomonadota</taxon>
        <taxon>Gammaproteobacteria</taxon>
        <taxon>Chromatiales</taxon>
        <taxon>Granulosicoccaceae</taxon>
        <taxon>Granulosicoccus</taxon>
    </lineage>
</organism>
<dbReference type="GO" id="GO:0047605">
    <property type="term" value="F:acetolactate decarboxylase activity"/>
    <property type="evidence" value="ECO:0007669"/>
    <property type="project" value="UniProtKB-EC"/>
</dbReference>
<keyword evidence="6" id="KW-0210">Decarboxylase</keyword>
<keyword evidence="8 10" id="KW-0456">Lyase</keyword>
<dbReference type="OrthoDB" id="8612680at2"/>
<dbReference type="EMBL" id="CP018632">
    <property type="protein sequence ID" value="ASJ73223.1"/>
    <property type="molecule type" value="Genomic_DNA"/>
</dbReference>
<dbReference type="RefSeq" id="WP_088918451.1">
    <property type="nucleotide sequence ID" value="NZ_CP018632.1"/>
</dbReference>
<dbReference type="GO" id="GO:0045151">
    <property type="term" value="P:acetoin biosynthetic process"/>
    <property type="evidence" value="ECO:0007669"/>
    <property type="project" value="UniProtKB-KW"/>
</dbReference>
<comment type="pathway">
    <text evidence="2">Polyol metabolism; (R,R)-butane-2,3-diol biosynthesis; (R,R)-butane-2,3-diol from pyruvate: step 2/3.</text>
</comment>
<name>A0A2Z2NPL9_9GAMM</name>
<evidence type="ECO:0000313" key="11">
    <source>
        <dbReference type="Proteomes" id="UP000250079"/>
    </source>
</evidence>
<evidence type="ECO:0000256" key="7">
    <source>
        <dbReference type="ARBA" id="ARBA00023061"/>
    </source>
</evidence>
<dbReference type="InterPro" id="IPR005128">
    <property type="entry name" value="Acetolactate_a_deCO2ase"/>
</dbReference>
<keyword evidence="9" id="KW-0732">Signal</keyword>
<reference evidence="10 11" key="1">
    <citation type="submission" date="2016-12" db="EMBL/GenBank/DDBJ databases">
        <authorList>
            <person name="Song W.-J."/>
            <person name="Kurnit D.M."/>
        </authorList>
    </citation>
    <scope>NUCLEOTIDE SEQUENCE [LARGE SCALE GENOMIC DNA]</scope>
    <source>
        <strain evidence="10 11">IMCC3135</strain>
    </source>
</reference>
<sequence length="280" mass="30438">MMLKHRHTLLAVVSTIATLLSSANATAHESDDHAEITASTGDRKAIEQYGLPLTLMNTIYEGQITAAEMKSLGTLGVGVSNHLNGELTAVDGIVYSIAADGTATVAPDDLQAPYMSMINFEPTRTVTITDISSFKALEQAVLDNISSANTLHVFKAKGEFSFTRLASAHGVEDENVDFFEYLGSRQMYNLEHTVGTIVGIYTPAYLGTISIPGLHFHFQNEDNTIGGHLEDIRFDKMQFDVQEVDRINVALPNVQKFRDIDMKMIQPPSGAGAGGSKKEE</sequence>
<gene>
    <name evidence="10" type="primary">aldB</name>
    <name evidence="10" type="ORF">IMCC3135_15705</name>
</gene>
<dbReference type="PANTHER" id="PTHR35524">
    <property type="entry name" value="ALPHA-ACETOLACTATE DECARBOXYLASE"/>
    <property type="match status" value="1"/>
</dbReference>
<evidence type="ECO:0000256" key="3">
    <source>
        <dbReference type="ARBA" id="ARBA00007106"/>
    </source>
</evidence>
<proteinExistence type="inferred from homology"/>
<dbReference type="Pfam" id="PF03306">
    <property type="entry name" value="AAL_decarboxy"/>
    <property type="match status" value="1"/>
</dbReference>
<dbReference type="UniPathway" id="UPA00626">
    <property type="reaction ID" value="UER00678"/>
</dbReference>
<feature type="signal peptide" evidence="9">
    <location>
        <begin position="1"/>
        <end position="27"/>
    </location>
</feature>
<dbReference type="Gene3D" id="3.30.1330.80">
    <property type="entry name" value="Hypothetical protein, similar to alpha- acetolactate decarboxylase, domain 2"/>
    <property type="match status" value="2"/>
</dbReference>
<evidence type="ECO:0000313" key="10">
    <source>
        <dbReference type="EMBL" id="ASJ73223.1"/>
    </source>
</evidence>
<evidence type="ECO:0000256" key="4">
    <source>
        <dbReference type="ARBA" id="ARBA00013204"/>
    </source>
</evidence>
<dbReference type="AlphaFoldDB" id="A0A2Z2NPL9"/>